<dbReference type="InterPro" id="IPR051535">
    <property type="entry name" value="Siderophore_ABC-ATPase"/>
</dbReference>
<dbReference type="OrthoDB" id="9784297at2"/>
<evidence type="ECO:0000313" key="10">
    <source>
        <dbReference type="Proteomes" id="UP000028091"/>
    </source>
</evidence>
<proteinExistence type="predicted"/>
<keyword evidence="2" id="KW-0813">Transport</keyword>
<dbReference type="GO" id="GO:0005524">
    <property type="term" value="F:ATP binding"/>
    <property type="evidence" value="ECO:0007669"/>
    <property type="project" value="InterPro"/>
</dbReference>
<comment type="caution">
    <text evidence="9">The sequence shown here is derived from an EMBL/GenBank/DDBJ whole genome shotgun (WGS) entry which is preliminary data.</text>
</comment>
<accession>A0A081L7S9</accession>
<dbReference type="InterPro" id="IPR038729">
    <property type="entry name" value="Rad50/SbcC_AAA"/>
</dbReference>
<dbReference type="SUPFAM" id="SSF52540">
    <property type="entry name" value="P-loop containing nucleoside triphosphate hydrolases"/>
    <property type="match status" value="1"/>
</dbReference>
<dbReference type="SMART" id="SM00382">
    <property type="entry name" value="AAA"/>
    <property type="match status" value="1"/>
</dbReference>
<keyword evidence="5" id="KW-0408">Iron</keyword>
<comment type="subcellular location">
    <subcellularLocation>
        <location evidence="1">Cell membrane</location>
        <topology evidence="1">Peripheral membrane protein</topology>
    </subcellularLocation>
</comment>
<keyword evidence="6" id="KW-0406">Ion transport</keyword>
<dbReference type="Proteomes" id="UP000028091">
    <property type="component" value="Unassembled WGS sequence"/>
</dbReference>
<dbReference type="GO" id="GO:0006826">
    <property type="term" value="P:iron ion transport"/>
    <property type="evidence" value="ECO:0007669"/>
    <property type="project" value="UniProtKB-KW"/>
</dbReference>
<evidence type="ECO:0000256" key="7">
    <source>
        <dbReference type="ARBA" id="ARBA00023136"/>
    </source>
</evidence>
<dbReference type="Pfam" id="PF13476">
    <property type="entry name" value="AAA_23"/>
    <property type="match status" value="1"/>
</dbReference>
<keyword evidence="3" id="KW-1003">Cell membrane</keyword>
<evidence type="ECO:0000256" key="4">
    <source>
        <dbReference type="ARBA" id="ARBA00022496"/>
    </source>
</evidence>
<reference evidence="9 10" key="1">
    <citation type="submission" date="2012-09" db="EMBL/GenBank/DDBJ databases">
        <title>Genome Sequence of Bacillus sp. DW5-4.</title>
        <authorList>
            <person name="Lai Q."/>
            <person name="Liu Y."/>
            <person name="Shao Z."/>
        </authorList>
    </citation>
    <scope>NUCLEOTIDE SEQUENCE [LARGE SCALE GENOMIC DNA]</scope>
    <source>
        <strain evidence="9 10">DW5-4</strain>
    </source>
</reference>
<dbReference type="Pfam" id="PF13304">
    <property type="entry name" value="AAA_21"/>
    <property type="match status" value="1"/>
</dbReference>
<dbReference type="PANTHER" id="PTHR42771">
    <property type="entry name" value="IRON(3+)-HYDROXAMATE IMPORT ATP-BINDING PROTEIN FHUC"/>
    <property type="match status" value="1"/>
</dbReference>
<name>A0A081L7S9_9BACI</name>
<sequence>MTLQKITFLKDKVASYNEYPFCVPVIKNLDELKITNNVTFFVGENGSGKSTLLESIADSCGFNINGGGRNNLYTNNIDETTLGSYLRLSWRPKITNGFFLRAESFYNFAAYLDTLNQESGEDVYAPYGGTPLHKQSHGESFLSLFNNRFNGKSALYLLDEPESPLSPARQLGLLKIIHDLSTKSNSQFIIATHSPILLGYPEATILNFDGKKIEEIRYEMTEHYQITKYFLENRTAMLDHLLNED</sequence>
<gene>
    <name evidence="9" type="ORF">BA70_09655</name>
</gene>
<keyword evidence="10" id="KW-1185">Reference proteome</keyword>
<dbReference type="AlphaFoldDB" id="A0A081L7S9"/>
<feature type="domain" description="AAA+ ATPase" evidence="8">
    <location>
        <begin position="35"/>
        <end position="212"/>
    </location>
</feature>
<dbReference type="GO" id="GO:0005886">
    <property type="term" value="C:plasma membrane"/>
    <property type="evidence" value="ECO:0007669"/>
    <property type="project" value="UniProtKB-SubCell"/>
</dbReference>
<evidence type="ECO:0000256" key="6">
    <source>
        <dbReference type="ARBA" id="ARBA00023065"/>
    </source>
</evidence>
<dbReference type="InterPro" id="IPR003593">
    <property type="entry name" value="AAA+_ATPase"/>
</dbReference>
<organism evidence="9 10">
    <name type="scientific">Bacillus zhangzhouensis</name>
    <dbReference type="NCBI Taxonomy" id="1178540"/>
    <lineage>
        <taxon>Bacteria</taxon>
        <taxon>Bacillati</taxon>
        <taxon>Bacillota</taxon>
        <taxon>Bacilli</taxon>
        <taxon>Bacillales</taxon>
        <taxon>Bacillaceae</taxon>
        <taxon>Bacillus</taxon>
    </lineage>
</organism>
<dbReference type="EMBL" id="JOTP01000026">
    <property type="protein sequence ID" value="KEP25305.1"/>
    <property type="molecule type" value="Genomic_DNA"/>
</dbReference>
<evidence type="ECO:0000256" key="2">
    <source>
        <dbReference type="ARBA" id="ARBA00022448"/>
    </source>
</evidence>
<evidence type="ECO:0000313" key="9">
    <source>
        <dbReference type="EMBL" id="KEP25305.1"/>
    </source>
</evidence>
<evidence type="ECO:0000256" key="5">
    <source>
        <dbReference type="ARBA" id="ARBA00023004"/>
    </source>
</evidence>
<dbReference type="InterPro" id="IPR003959">
    <property type="entry name" value="ATPase_AAA_core"/>
</dbReference>
<dbReference type="eggNOG" id="COG3910">
    <property type="taxonomic scope" value="Bacteria"/>
</dbReference>
<dbReference type="CDD" id="cd00267">
    <property type="entry name" value="ABC_ATPase"/>
    <property type="match status" value="1"/>
</dbReference>
<protein>
    <submittedName>
        <fullName evidence="9">ATPase AAA</fullName>
    </submittedName>
</protein>
<dbReference type="GO" id="GO:0006302">
    <property type="term" value="P:double-strand break repair"/>
    <property type="evidence" value="ECO:0007669"/>
    <property type="project" value="InterPro"/>
</dbReference>
<dbReference type="InterPro" id="IPR027417">
    <property type="entry name" value="P-loop_NTPase"/>
</dbReference>
<evidence type="ECO:0000256" key="1">
    <source>
        <dbReference type="ARBA" id="ARBA00004202"/>
    </source>
</evidence>
<keyword evidence="7" id="KW-0472">Membrane</keyword>
<evidence type="ECO:0000259" key="8">
    <source>
        <dbReference type="SMART" id="SM00382"/>
    </source>
</evidence>
<evidence type="ECO:0000256" key="3">
    <source>
        <dbReference type="ARBA" id="ARBA00022475"/>
    </source>
</evidence>
<dbReference type="GO" id="GO:0016887">
    <property type="term" value="F:ATP hydrolysis activity"/>
    <property type="evidence" value="ECO:0007669"/>
    <property type="project" value="InterPro"/>
</dbReference>
<keyword evidence="4" id="KW-0410">Iron transport</keyword>
<dbReference type="RefSeq" id="WP_034324263.1">
    <property type="nucleotide sequence ID" value="NZ_JAVIKA010000007.1"/>
</dbReference>
<dbReference type="Gene3D" id="3.40.50.300">
    <property type="entry name" value="P-loop containing nucleotide triphosphate hydrolases"/>
    <property type="match status" value="2"/>
</dbReference>
<dbReference type="PANTHER" id="PTHR42771:SF2">
    <property type="entry name" value="IRON(3+)-HYDROXAMATE IMPORT ATP-BINDING PROTEIN FHUC"/>
    <property type="match status" value="1"/>
</dbReference>